<dbReference type="GO" id="GO:0046872">
    <property type="term" value="F:metal ion binding"/>
    <property type="evidence" value="ECO:0007669"/>
    <property type="project" value="UniProtKB-KW"/>
</dbReference>
<dbReference type="GO" id="GO:0051539">
    <property type="term" value="F:4 iron, 4 sulfur cluster binding"/>
    <property type="evidence" value="ECO:0007669"/>
    <property type="project" value="UniProtKB-KW"/>
</dbReference>
<evidence type="ECO:0000256" key="3">
    <source>
        <dbReference type="ARBA" id="ARBA00022691"/>
    </source>
</evidence>
<dbReference type="AlphaFoldDB" id="A0A1T4KAP4"/>
<dbReference type="STRING" id="261392.SAMN02745149_01080"/>
<dbReference type="NCBIfam" id="TIGR02495">
    <property type="entry name" value="NrdG2"/>
    <property type="match status" value="1"/>
</dbReference>
<keyword evidence="3" id="KW-0949">S-adenosyl-L-methionine</keyword>
<comment type="cofactor">
    <cofactor evidence="1">
        <name>[4Fe-4S] cluster</name>
        <dbReference type="ChEBI" id="CHEBI:49883"/>
    </cofactor>
</comment>
<keyword evidence="4" id="KW-0479">Metal-binding</keyword>
<dbReference type="EMBL" id="FUWG01000007">
    <property type="protein sequence ID" value="SJZ39437.1"/>
    <property type="molecule type" value="Genomic_DNA"/>
</dbReference>
<protein>
    <submittedName>
        <fullName evidence="8">Pyruvate formate lyase activating enzyme</fullName>
    </submittedName>
</protein>
<dbReference type="SUPFAM" id="SSF102114">
    <property type="entry name" value="Radical SAM enzymes"/>
    <property type="match status" value="1"/>
</dbReference>
<dbReference type="InterPro" id="IPR007197">
    <property type="entry name" value="rSAM"/>
</dbReference>
<dbReference type="Proteomes" id="UP000190423">
    <property type="component" value="Unassembled WGS sequence"/>
</dbReference>
<dbReference type="InterPro" id="IPR034457">
    <property type="entry name" value="Organic_radical-activating"/>
</dbReference>
<accession>A0A1T4KAP4</accession>
<gene>
    <name evidence="8" type="ORF">SAMN02745149_01080</name>
</gene>
<keyword evidence="5" id="KW-0408">Iron</keyword>
<keyword evidence="8" id="KW-0456">Lyase</keyword>
<dbReference type="GO" id="GO:0016829">
    <property type="term" value="F:lyase activity"/>
    <property type="evidence" value="ECO:0007669"/>
    <property type="project" value="UniProtKB-KW"/>
</dbReference>
<feature type="domain" description="Radical SAM core" evidence="7">
    <location>
        <begin position="23"/>
        <end position="249"/>
    </location>
</feature>
<dbReference type="InterPro" id="IPR012840">
    <property type="entry name" value="NrdG2"/>
</dbReference>
<dbReference type="Pfam" id="PF04055">
    <property type="entry name" value="Radical_SAM"/>
    <property type="match status" value="1"/>
</dbReference>
<organism evidence="8 9">
    <name type="scientific">Treponema porcinum</name>
    <dbReference type="NCBI Taxonomy" id="261392"/>
    <lineage>
        <taxon>Bacteria</taxon>
        <taxon>Pseudomonadati</taxon>
        <taxon>Spirochaetota</taxon>
        <taxon>Spirochaetia</taxon>
        <taxon>Spirochaetales</taxon>
        <taxon>Treponemataceae</taxon>
        <taxon>Treponema</taxon>
    </lineage>
</organism>
<evidence type="ECO:0000256" key="2">
    <source>
        <dbReference type="ARBA" id="ARBA00022485"/>
    </source>
</evidence>
<keyword evidence="8" id="KW-0670">Pyruvate</keyword>
<proteinExistence type="predicted"/>
<evidence type="ECO:0000256" key="5">
    <source>
        <dbReference type="ARBA" id="ARBA00023004"/>
    </source>
</evidence>
<evidence type="ECO:0000259" key="7">
    <source>
        <dbReference type="PROSITE" id="PS51918"/>
    </source>
</evidence>
<dbReference type="PANTHER" id="PTHR30352">
    <property type="entry name" value="PYRUVATE FORMATE-LYASE-ACTIVATING ENZYME"/>
    <property type="match status" value="1"/>
</dbReference>
<evidence type="ECO:0000313" key="8">
    <source>
        <dbReference type="EMBL" id="SJZ39437.1"/>
    </source>
</evidence>
<dbReference type="PANTHER" id="PTHR30352:SF13">
    <property type="entry name" value="GLYCYL-RADICAL ENZYME ACTIVATING ENZYME YJJW-RELATED"/>
    <property type="match status" value="1"/>
</dbReference>
<evidence type="ECO:0000313" key="9">
    <source>
        <dbReference type="Proteomes" id="UP000190423"/>
    </source>
</evidence>
<dbReference type="SFLD" id="SFLDG01094">
    <property type="entry name" value="Uncharacterised_Radical_SAM_Su"/>
    <property type="match status" value="1"/>
</dbReference>
<dbReference type="OrthoDB" id="9782387at2"/>
<name>A0A1T4KAP4_TREPO</name>
<keyword evidence="6" id="KW-0411">Iron-sulfur</keyword>
<dbReference type="InterPro" id="IPR058240">
    <property type="entry name" value="rSAM_sf"/>
</dbReference>
<dbReference type="SFLD" id="SFLDS00029">
    <property type="entry name" value="Radical_SAM"/>
    <property type="match status" value="1"/>
</dbReference>
<reference evidence="8 9" key="1">
    <citation type="submission" date="2017-02" db="EMBL/GenBank/DDBJ databases">
        <authorList>
            <person name="Peterson S.W."/>
        </authorList>
    </citation>
    <scope>NUCLEOTIDE SEQUENCE [LARGE SCALE GENOMIC DNA]</scope>
    <source>
        <strain evidence="8 9">ATCC BAA-908</strain>
    </source>
</reference>
<dbReference type="Gene3D" id="3.20.20.70">
    <property type="entry name" value="Aldolase class I"/>
    <property type="match status" value="1"/>
</dbReference>
<dbReference type="GeneID" id="78316378"/>
<evidence type="ECO:0000256" key="4">
    <source>
        <dbReference type="ARBA" id="ARBA00022723"/>
    </source>
</evidence>
<keyword evidence="2" id="KW-0004">4Fe-4S</keyword>
<evidence type="ECO:0000256" key="1">
    <source>
        <dbReference type="ARBA" id="ARBA00001966"/>
    </source>
</evidence>
<dbReference type="CDD" id="cd01335">
    <property type="entry name" value="Radical_SAM"/>
    <property type="match status" value="1"/>
</dbReference>
<sequence length="249" mass="27354">MSGEHTNAGTEKAGILIKTTLVDFPGTVACAFFLRGCNLRCPYCYNTELVSAGGMEDGFITVEELFSHLEKRKNVLSGLAVSGGEPLLNPRLPEILAYAKSLGYKTKLDTNGTLPDRLRNIVENPKTHPDFIAMDIKTAPGRYAELCGGKTFFEGKDAVSLLSKSIGIIAEYPADKREFRTVLVPGLVEENDLYEISKLLPKDACWMLAQFQNGSCLNSSYNEISPFPDKRLKELEAIAKSLIQNAALR</sequence>
<dbReference type="InterPro" id="IPR013785">
    <property type="entry name" value="Aldolase_TIM"/>
</dbReference>
<dbReference type="PROSITE" id="PS51918">
    <property type="entry name" value="RADICAL_SAM"/>
    <property type="match status" value="1"/>
</dbReference>
<dbReference type="RefSeq" id="WP_078932998.1">
    <property type="nucleotide sequence ID" value="NZ_FUWG01000007.1"/>
</dbReference>
<keyword evidence="9" id="KW-1185">Reference proteome</keyword>
<evidence type="ECO:0000256" key="6">
    <source>
        <dbReference type="ARBA" id="ARBA00023014"/>
    </source>
</evidence>